<keyword evidence="1" id="KW-0175">Coiled coil</keyword>
<comment type="caution">
    <text evidence="2">The sequence shown here is derived from an EMBL/GenBank/DDBJ whole genome shotgun (WGS) entry which is preliminary data.</text>
</comment>
<gene>
    <name evidence="2" type="ORF">MOOR_24320</name>
</gene>
<sequence length="439" mass="47854">MDDRIETIKRQVNDAVNAICVTQQSIVSLEKRLAELEAETVQIRSEADRQSSKVRSELGEQRTAIQRMEDHLQQVVQTLTAKIVELNERVATVLTEGDVSSALQQSDNSIVGNRVSESASAVWPIVHSVLVPERLSTSTAELRLDTSEMARNALSENLQAIGMQSQAAQALAVEVMAAALAGQEVLFRGSIAPIVSEVCARSLAGGCAFRLQIPVGLLDGLSFGAALEELLQEVIRCDRIAALVIEGINLSAPEVYAGRLYRLITERLLGLDTAYVGLLVFGTVVDGAGALPLSPQLSEIGPTFDLDCIVWRNRWPKRGIVGGEILRSTWEAWVDSDGDVPTDWDDVWRESSRFAGPVTPLWRRCVYTAFTRLSTLAAGDMLPTALQSLAYGWLLPRIISSGADPREKRELLPTGVLNGTRSDMRIVRLLGVQSEGNEP</sequence>
<dbReference type="AlphaFoldDB" id="A0A1J5JMH0"/>
<evidence type="ECO:0000313" key="3">
    <source>
        <dbReference type="Proteomes" id="UP000182743"/>
    </source>
</evidence>
<evidence type="ECO:0000256" key="1">
    <source>
        <dbReference type="SAM" id="Coils"/>
    </source>
</evidence>
<protein>
    <submittedName>
        <fullName evidence="2">Uncharacterized protein</fullName>
    </submittedName>
</protein>
<dbReference type="Proteomes" id="UP000182743">
    <property type="component" value="Unassembled WGS sequence"/>
</dbReference>
<feature type="coiled-coil region" evidence="1">
    <location>
        <begin position="26"/>
        <end position="96"/>
    </location>
</feature>
<dbReference type="EMBL" id="MIHH01000020">
    <property type="protein sequence ID" value="OIQ07931.1"/>
    <property type="molecule type" value="Genomic_DNA"/>
</dbReference>
<dbReference type="RefSeq" id="WP_071521442.1">
    <property type="nucleotide sequence ID" value="NZ_MIHH01000020.1"/>
</dbReference>
<reference evidence="2 3" key="1">
    <citation type="submission" date="2016-08" db="EMBL/GenBank/DDBJ databases">
        <title>Genome-based comparison of Moorella thermoacetic strains.</title>
        <authorList>
            <person name="Poehlein A."/>
            <person name="Bengelsdorf F.R."/>
            <person name="Esser C."/>
            <person name="Duerre P."/>
            <person name="Daniel R."/>
        </authorList>
    </citation>
    <scope>NUCLEOTIDE SEQUENCE [LARGE SCALE GENOMIC DNA]</scope>
    <source>
        <strain evidence="2 3">DSM 11768</strain>
    </source>
</reference>
<name>A0A1J5JMH0_NEOTH</name>
<evidence type="ECO:0000313" key="2">
    <source>
        <dbReference type="EMBL" id="OIQ07931.1"/>
    </source>
</evidence>
<proteinExistence type="predicted"/>
<organism evidence="2 3">
    <name type="scientific">Neomoorella thermoacetica</name>
    <name type="common">Clostridium thermoaceticum</name>
    <dbReference type="NCBI Taxonomy" id="1525"/>
    <lineage>
        <taxon>Bacteria</taxon>
        <taxon>Bacillati</taxon>
        <taxon>Bacillota</taxon>
        <taxon>Clostridia</taxon>
        <taxon>Neomoorellales</taxon>
        <taxon>Neomoorellaceae</taxon>
        <taxon>Neomoorella</taxon>
    </lineage>
</organism>
<accession>A0A1J5JMH0</accession>